<dbReference type="Proteomes" id="UP000028492">
    <property type="component" value="Chromosome"/>
</dbReference>
<proteinExistence type="predicted"/>
<dbReference type="HOGENOM" id="CLU_068241_0_0_11"/>
<feature type="signal peptide" evidence="1">
    <location>
        <begin position="1"/>
        <end position="28"/>
    </location>
</feature>
<organism evidence="2 3">
    <name type="scientific">Amycolatopsis japonica</name>
    <dbReference type="NCBI Taxonomy" id="208439"/>
    <lineage>
        <taxon>Bacteria</taxon>
        <taxon>Bacillati</taxon>
        <taxon>Actinomycetota</taxon>
        <taxon>Actinomycetes</taxon>
        <taxon>Pseudonocardiales</taxon>
        <taxon>Pseudonocardiaceae</taxon>
        <taxon>Amycolatopsis</taxon>
        <taxon>Amycolatopsis japonica group</taxon>
    </lineage>
</organism>
<keyword evidence="1" id="KW-0732">Signal</keyword>
<dbReference type="KEGG" id="aja:AJAP_21945"/>
<reference evidence="2 3" key="1">
    <citation type="journal article" date="2014" name="J. Biotechnol.">
        <title>Complete genome sequence of the actinobacterium Amycolatopsis japonica MG417-CF17(T) (=DSM 44213T) producing (S,S)-N,N'-ethylenediaminedisuccinic acid.</title>
        <authorList>
            <person name="Stegmann E."/>
            <person name="Albersmeier A."/>
            <person name="Spohn M."/>
            <person name="Gert H."/>
            <person name="Weber T."/>
            <person name="Wohlleben W."/>
            <person name="Kalinowski J."/>
            <person name="Ruckert C."/>
        </authorList>
    </citation>
    <scope>NUCLEOTIDE SEQUENCE [LARGE SCALE GENOMIC DNA]</scope>
    <source>
        <strain evidence="3">MG417-CF17 (DSM 44213)</strain>
    </source>
</reference>
<dbReference type="RefSeq" id="WP_038514700.1">
    <property type="nucleotide sequence ID" value="NZ_CP008953.1"/>
</dbReference>
<evidence type="ECO:0000256" key="1">
    <source>
        <dbReference type="SAM" id="SignalP"/>
    </source>
</evidence>
<evidence type="ECO:0000313" key="2">
    <source>
        <dbReference type="EMBL" id="AIG77247.1"/>
    </source>
</evidence>
<feature type="chain" id="PRO_5001710039" evidence="1">
    <location>
        <begin position="29"/>
        <end position="331"/>
    </location>
</feature>
<dbReference type="AlphaFoldDB" id="A0A075USV5"/>
<sequence length="331" mass="34902">MNRIQKAFLAAIVALAPMFTVASGTAGAYEAGDCTWTQATLPLPAGHSQAYVSTAANGGWFAGSSSFGGTIRWHDGVAEDLGRAFGRKTEPTDINSTGTVVGMTYANSREADAVVYRNGRFTALPIPPGHRTARALAVNDAGDVVGTALGLGDTFDLTIWPAASPGTVLTINPDPSVYGYVSPVEIDEQGRILIRASASETDFFVRYPDGTMTKLALGTEYVTAFRNGRIAGETYENEQFVTTEWDLTGTVVRRLDTWAAEPAVDSGTRTTGTYRTADNGYALGVWESGVLTHTLVTSGDSGGFGRPVITDDGVIASIGPTLMTFHHSCPA</sequence>
<accession>A0A075USV5</accession>
<evidence type="ECO:0000313" key="3">
    <source>
        <dbReference type="Proteomes" id="UP000028492"/>
    </source>
</evidence>
<dbReference type="eggNOG" id="COG5563">
    <property type="taxonomic scope" value="Bacteria"/>
</dbReference>
<gene>
    <name evidence="2" type="ORF">AJAP_21945</name>
</gene>
<protein>
    <submittedName>
        <fullName evidence="2">Uncharacterized protein</fullName>
    </submittedName>
</protein>
<dbReference type="EMBL" id="CP008953">
    <property type="protein sequence ID" value="AIG77247.1"/>
    <property type="molecule type" value="Genomic_DNA"/>
</dbReference>
<name>A0A075USV5_9PSEU</name>
<keyword evidence="3" id="KW-1185">Reference proteome</keyword>